<evidence type="ECO:0000256" key="2">
    <source>
        <dbReference type="ARBA" id="ARBA00009399"/>
    </source>
</evidence>
<dbReference type="PANTHER" id="PTHR38459:SF1">
    <property type="entry name" value="PROPHAGE BACTOPRENOL-LINKED GLUCOSE TRANSLOCASE HOMOLOG"/>
    <property type="match status" value="1"/>
</dbReference>
<evidence type="ECO:0000313" key="9">
    <source>
        <dbReference type="Proteomes" id="UP000321386"/>
    </source>
</evidence>
<dbReference type="InterPro" id="IPR007267">
    <property type="entry name" value="GtrA_DPMS_TM"/>
</dbReference>
<sequence length="201" mass="21690">MTTAVLTRLLGPDHRARLAELARFLSVGGVAFVVDMGLFNLLRFGPGELLAEKPITAKVVSTLVATLVSWVGNRLWTFSQHRTQHRGRELLLFVVVNGLGLAVGAAPLAFSQYVLHLDGPVPDNVANLLGIALGTALRYVGYKRWVFTGDVDDDVPSADERATAEAVVALAVQPVVPFGAVVAADELYEQHHLEHEPEPLP</sequence>
<feature type="transmembrane region" description="Helical" evidence="6">
    <location>
        <begin position="59"/>
        <end position="78"/>
    </location>
</feature>
<proteinExistence type="inferred from homology"/>
<feature type="transmembrane region" description="Helical" evidence="6">
    <location>
        <begin position="90"/>
        <end position="113"/>
    </location>
</feature>
<name>A0A510UUJ2_9CELL</name>
<dbReference type="InterPro" id="IPR051401">
    <property type="entry name" value="GtrA_CellWall_Glycosyl"/>
</dbReference>
<comment type="similarity">
    <text evidence="2">Belongs to the GtrA family.</text>
</comment>
<keyword evidence="5 6" id="KW-0472">Membrane</keyword>
<feature type="transmembrane region" description="Helical" evidence="6">
    <location>
        <begin position="21"/>
        <end position="39"/>
    </location>
</feature>
<dbReference type="AlphaFoldDB" id="A0A510UUJ2"/>
<dbReference type="Proteomes" id="UP000321386">
    <property type="component" value="Unassembled WGS sequence"/>
</dbReference>
<keyword evidence="3 6" id="KW-0812">Transmembrane</keyword>
<evidence type="ECO:0000256" key="3">
    <source>
        <dbReference type="ARBA" id="ARBA00022692"/>
    </source>
</evidence>
<comment type="subcellular location">
    <subcellularLocation>
        <location evidence="1">Membrane</location>
        <topology evidence="1">Multi-pass membrane protein</topology>
    </subcellularLocation>
</comment>
<keyword evidence="4 6" id="KW-1133">Transmembrane helix</keyword>
<comment type="caution">
    <text evidence="8">The sequence shown here is derived from an EMBL/GenBank/DDBJ whole genome shotgun (WGS) entry which is preliminary data.</text>
</comment>
<gene>
    <name evidence="8" type="ORF">CPE01_08640</name>
</gene>
<accession>A0A510UUJ2</accession>
<dbReference type="PANTHER" id="PTHR38459">
    <property type="entry name" value="PROPHAGE BACTOPRENOL-LINKED GLUCOSE TRANSLOCASE HOMOLOG"/>
    <property type="match status" value="1"/>
</dbReference>
<evidence type="ECO:0000259" key="7">
    <source>
        <dbReference type="Pfam" id="PF04138"/>
    </source>
</evidence>
<dbReference type="GO" id="GO:0005886">
    <property type="term" value="C:plasma membrane"/>
    <property type="evidence" value="ECO:0007669"/>
    <property type="project" value="TreeGrafter"/>
</dbReference>
<feature type="transmembrane region" description="Helical" evidence="6">
    <location>
        <begin position="125"/>
        <end position="141"/>
    </location>
</feature>
<evidence type="ECO:0000313" key="8">
    <source>
        <dbReference type="EMBL" id="GEK17131.1"/>
    </source>
</evidence>
<evidence type="ECO:0000256" key="5">
    <source>
        <dbReference type="ARBA" id="ARBA00023136"/>
    </source>
</evidence>
<dbReference type="EMBL" id="BJUA01000003">
    <property type="protein sequence ID" value="GEK17131.1"/>
    <property type="molecule type" value="Genomic_DNA"/>
</dbReference>
<organism evidence="8 9">
    <name type="scientific">Cellulomonas persica</name>
    <dbReference type="NCBI Taxonomy" id="76861"/>
    <lineage>
        <taxon>Bacteria</taxon>
        <taxon>Bacillati</taxon>
        <taxon>Actinomycetota</taxon>
        <taxon>Actinomycetes</taxon>
        <taxon>Micrococcales</taxon>
        <taxon>Cellulomonadaceae</taxon>
        <taxon>Cellulomonas</taxon>
    </lineage>
</organism>
<reference evidence="8 9" key="1">
    <citation type="submission" date="2019-07" db="EMBL/GenBank/DDBJ databases">
        <title>Whole genome shotgun sequence of Cellulomonas persica NBRC 101101.</title>
        <authorList>
            <person name="Hosoyama A."/>
            <person name="Uohara A."/>
            <person name="Ohji S."/>
            <person name="Ichikawa N."/>
        </authorList>
    </citation>
    <scope>NUCLEOTIDE SEQUENCE [LARGE SCALE GENOMIC DNA]</scope>
    <source>
        <strain evidence="8 9">NBRC 101101</strain>
    </source>
</reference>
<evidence type="ECO:0000256" key="6">
    <source>
        <dbReference type="SAM" id="Phobius"/>
    </source>
</evidence>
<keyword evidence="9" id="KW-1185">Reference proteome</keyword>
<evidence type="ECO:0000256" key="4">
    <source>
        <dbReference type="ARBA" id="ARBA00022989"/>
    </source>
</evidence>
<dbReference type="GO" id="GO:0000271">
    <property type="term" value="P:polysaccharide biosynthetic process"/>
    <property type="evidence" value="ECO:0007669"/>
    <property type="project" value="InterPro"/>
</dbReference>
<feature type="domain" description="GtrA/DPMS transmembrane" evidence="7">
    <location>
        <begin position="23"/>
        <end position="147"/>
    </location>
</feature>
<dbReference type="RefSeq" id="WP_246783733.1">
    <property type="nucleotide sequence ID" value="NZ_BJUA01000003.1"/>
</dbReference>
<protein>
    <recommendedName>
        <fullName evidence="7">GtrA/DPMS transmembrane domain-containing protein</fullName>
    </recommendedName>
</protein>
<dbReference type="Pfam" id="PF04138">
    <property type="entry name" value="GtrA_DPMS_TM"/>
    <property type="match status" value="1"/>
</dbReference>
<evidence type="ECO:0000256" key="1">
    <source>
        <dbReference type="ARBA" id="ARBA00004141"/>
    </source>
</evidence>